<dbReference type="Proteomes" id="UP000317990">
    <property type="component" value="Unassembled WGS sequence"/>
</dbReference>
<evidence type="ECO:0000259" key="2">
    <source>
        <dbReference type="PROSITE" id="PS51782"/>
    </source>
</evidence>
<reference evidence="3 4" key="1">
    <citation type="journal article" date="2019" name="mSystems">
        <title>Life at home and on the roam: Genomic adaptions reflect the dual lifestyle of an intracellular, facultative symbiont.</title>
        <authorList>
            <person name="Burgsdorf I."/>
        </authorList>
    </citation>
    <scope>NUCLEOTIDE SEQUENCE [LARGE SCALE GENOMIC DNA]</scope>
    <source>
        <strain evidence="3">277cV</strain>
    </source>
</reference>
<sequence length="297" mass="32753">MRRSLSLLSLFLPACLGLPLPQPVWVGGVTVEQRDTLWRIAHRCGTTPEVLSRLNGLTDPTQLQIGRRLHLPQSSSCGTDSAGEGYTVGPGDTLYAIARRCHVNFRSLLSRNGLRNPDALEVGQRIQLPDDAQCGSPDAAVALQPGSGLSQQPLRQDPWGDVAHVDIETVIDHMNYDGYAANWARRNPQQARLNYANALRRESSSNAAPLSRTTGTRPGWRNFAGNSVHWAGWWLQDGVWITEHQSSRKGDGWLAVDCAGRHVTRADSSGNWEAWSPGDNLSDHQLIEQLCQEKERA</sequence>
<dbReference type="InterPro" id="IPR018392">
    <property type="entry name" value="LysM"/>
</dbReference>
<dbReference type="CDD" id="cd00118">
    <property type="entry name" value="LysM"/>
    <property type="match status" value="2"/>
</dbReference>
<feature type="domain" description="LysM" evidence="2">
    <location>
        <begin position="84"/>
        <end position="128"/>
    </location>
</feature>
<dbReference type="Pfam" id="PF01476">
    <property type="entry name" value="LysM"/>
    <property type="match status" value="2"/>
</dbReference>
<dbReference type="PROSITE" id="PS51782">
    <property type="entry name" value="LYSM"/>
    <property type="match status" value="2"/>
</dbReference>
<dbReference type="Gene3D" id="3.10.350.10">
    <property type="entry name" value="LysM domain"/>
    <property type="match status" value="2"/>
</dbReference>
<gene>
    <name evidence="3" type="ORF">ERJ67_02640</name>
</gene>
<protein>
    <submittedName>
        <fullName evidence="3">LysM peptidoglycan-binding domain-containing protein</fullName>
    </submittedName>
</protein>
<dbReference type="PANTHER" id="PTHR33734">
    <property type="entry name" value="LYSM DOMAIN-CONTAINING GPI-ANCHORED PROTEIN 2"/>
    <property type="match status" value="1"/>
</dbReference>
<organism evidence="3 4">
    <name type="scientific">Aphanocapsa feldmannii 277cV</name>
    <dbReference type="NCBI Taxonomy" id="2507553"/>
    <lineage>
        <taxon>Bacteria</taxon>
        <taxon>Bacillati</taxon>
        <taxon>Cyanobacteriota</taxon>
        <taxon>Cyanophyceae</taxon>
        <taxon>Oscillatoriophycideae</taxon>
        <taxon>Chroococcales</taxon>
        <taxon>Microcystaceae</taxon>
        <taxon>Aphanocapsa</taxon>
    </lineage>
</organism>
<dbReference type="SUPFAM" id="SSF54106">
    <property type="entry name" value="LysM domain"/>
    <property type="match status" value="2"/>
</dbReference>
<dbReference type="GO" id="GO:0008932">
    <property type="term" value="F:lytic endotransglycosylase activity"/>
    <property type="evidence" value="ECO:0007669"/>
    <property type="project" value="TreeGrafter"/>
</dbReference>
<feature type="domain" description="LysM" evidence="2">
    <location>
        <begin position="27"/>
        <end position="71"/>
    </location>
</feature>
<dbReference type="SMART" id="SM00257">
    <property type="entry name" value="LysM"/>
    <property type="match status" value="2"/>
</dbReference>
<feature type="region of interest" description="Disordered" evidence="1">
    <location>
        <begin position="133"/>
        <end position="157"/>
    </location>
</feature>
<evidence type="ECO:0000256" key="1">
    <source>
        <dbReference type="SAM" id="MobiDB-lite"/>
    </source>
</evidence>
<evidence type="ECO:0000313" key="3">
    <source>
        <dbReference type="EMBL" id="TGG94521.1"/>
    </source>
</evidence>
<dbReference type="PANTHER" id="PTHR33734:SF22">
    <property type="entry name" value="MEMBRANE-BOUND LYTIC MUREIN TRANSGLYCOSYLASE D"/>
    <property type="match status" value="1"/>
</dbReference>
<comment type="caution">
    <text evidence="3">The sequence shown here is derived from an EMBL/GenBank/DDBJ whole genome shotgun (WGS) entry which is preliminary data.</text>
</comment>
<evidence type="ECO:0000313" key="4">
    <source>
        <dbReference type="Proteomes" id="UP000317990"/>
    </source>
</evidence>
<dbReference type="AlphaFoldDB" id="A0A524RQ25"/>
<dbReference type="InterPro" id="IPR036779">
    <property type="entry name" value="LysM_dom_sf"/>
</dbReference>
<name>A0A524RQ25_9CHRO</name>
<dbReference type="EMBL" id="SRMO01000034">
    <property type="protein sequence ID" value="TGG94521.1"/>
    <property type="molecule type" value="Genomic_DNA"/>
</dbReference>
<accession>A0A524RQ25</accession>
<proteinExistence type="predicted"/>